<dbReference type="InterPro" id="IPR044298">
    <property type="entry name" value="MIG/MutY"/>
</dbReference>
<keyword evidence="15" id="KW-1185">Reference proteome</keyword>
<evidence type="ECO:0000256" key="12">
    <source>
        <dbReference type="ARBA" id="ARBA00023295"/>
    </source>
</evidence>
<dbReference type="EC" id="3.2.2.31" evidence="4"/>
<reference evidence="15" key="1">
    <citation type="journal article" date="2019" name="Int. J. Syst. Evol. Microbiol.">
        <title>The Global Catalogue of Microorganisms (GCM) 10K type strain sequencing project: providing services to taxonomists for standard genome sequencing and annotation.</title>
        <authorList>
            <consortium name="The Broad Institute Genomics Platform"/>
            <consortium name="The Broad Institute Genome Sequencing Center for Infectious Disease"/>
            <person name="Wu L."/>
            <person name="Ma J."/>
        </authorList>
    </citation>
    <scope>NUCLEOTIDE SEQUENCE [LARGE SCALE GENOMIC DNA]</scope>
    <source>
        <strain evidence="15">CGMCC 1.15772</strain>
    </source>
</reference>
<dbReference type="InterPro" id="IPR003265">
    <property type="entry name" value="HhH-GPD_domain"/>
</dbReference>
<evidence type="ECO:0000256" key="8">
    <source>
        <dbReference type="ARBA" id="ARBA00022801"/>
    </source>
</evidence>
<organism evidence="14 15">
    <name type="scientific">Deinococcus lacus</name>
    <dbReference type="NCBI Taxonomy" id="392561"/>
    <lineage>
        <taxon>Bacteria</taxon>
        <taxon>Thermotogati</taxon>
        <taxon>Deinococcota</taxon>
        <taxon>Deinococci</taxon>
        <taxon>Deinococcales</taxon>
        <taxon>Deinococcaceae</taxon>
        <taxon>Deinococcus</taxon>
    </lineage>
</organism>
<keyword evidence="12 14" id="KW-0326">Glycosidase</keyword>
<dbReference type="InterPro" id="IPR000445">
    <property type="entry name" value="HhH_motif"/>
</dbReference>
<evidence type="ECO:0000256" key="2">
    <source>
        <dbReference type="ARBA" id="ARBA00001966"/>
    </source>
</evidence>
<dbReference type="PANTHER" id="PTHR42944">
    <property type="entry name" value="ADENINE DNA GLYCOSYLASE"/>
    <property type="match status" value="1"/>
</dbReference>
<dbReference type="SMART" id="SM00478">
    <property type="entry name" value="ENDO3c"/>
    <property type="match status" value="1"/>
</dbReference>
<keyword evidence="11" id="KW-0234">DNA repair</keyword>
<dbReference type="InterPro" id="IPR003651">
    <property type="entry name" value="Endonuclease3_FeS-loop_motif"/>
</dbReference>
<dbReference type="PANTHER" id="PTHR42944:SF1">
    <property type="entry name" value="ADENINE DNA GLYCOSYLASE"/>
    <property type="match status" value="1"/>
</dbReference>
<evidence type="ECO:0000256" key="9">
    <source>
        <dbReference type="ARBA" id="ARBA00023004"/>
    </source>
</evidence>
<dbReference type="GO" id="GO:0000701">
    <property type="term" value="F:purine-specific mismatch base pair DNA N-glycosylase activity"/>
    <property type="evidence" value="ECO:0007669"/>
    <property type="project" value="UniProtKB-EC"/>
</dbReference>
<dbReference type="EMBL" id="JBHSWD010000001">
    <property type="protein sequence ID" value="MFC6592180.1"/>
    <property type="molecule type" value="Genomic_DNA"/>
</dbReference>
<evidence type="ECO:0000256" key="11">
    <source>
        <dbReference type="ARBA" id="ARBA00023204"/>
    </source>
</evidence>
<dbReference type="SMART" id="SM00525">
    <property type="entry name" value="FES"/>
    <property type="match status" value="1"/>
</dbReference>
<gene>
    <name evidence="14" type="primary">mutY</name>
    <name evidence="14" type="ORF">ACFP81_09340</name>
</gene>
<protein>
    <recommendedName>
        <fullName evidence="5">Adenine DNA glycosylase</fullName>
        <ecNumber evidence="4">3.2.2.31</ecNumber>
    </recommendedName>
</protein>
<evidence type="ECO:0000313" key="15">
    <source>
        <dbReference type="Proteomes" id="UP001596297"/>
    </source>
</evidence>
<dbReference type="Gene3D" id="1.10.340.30">
    <property type="entry name" value="Hypothetical protein, domain 2"/>
    <property type="match status" value="1"/>
</dbReference>
<keyword evidence="10" id="KW-0411">Iron-sulfur</keyword>
<comment type="similarity">
    <text evidence="3">Belongs to the Nth/MutY family.</text>
</comment>
<dbReference type="InterPro" id="IPR011257">
    <property type="entry name" value="DNA_glycosylase"/>
</dbReference>
<name>A0ABW1YF17_9DEIO</name>
<feature type="domain" description="HhH-GPD" evidence="13">
    <location>
        <begin position="43"/>
        <end position="187"/>
    </location>
</feature>
<evidence type="ECO:0000256" key="3">
    <source>
        <dbReference type="ARBA" id="ARBA00008343"/>
    </source>
</evidence>
<comment type="caution">
    <text evidence="14">The sequence shown here is derived from an EMBL/GenBank/DDBJ whole genome shotgun (WGS) entry which is preliminary data.</text>
</comment>
<evidence type="ECO:0000313" key="14">
    <source>
        <dbReference type="EMBL" id="MFC6592180.1"/>
    </source>
</evidence>
<dbReference type="Pfam" id="PF00633">
    <property type="entry name" value="HHH"/>
    <property type="match status" value="1"/>
</dbReference>
<comment type="cofactor">
    <cofactor evidence="2">
        <name>[4Fe-4S] cluster</name>
        <dbReference type="ChEBI" id="CHEBI:49883"/>
    </cofactor>
</comment>
<comment type="catalytic activity">
    <reaction evidence="1">
        <text>Hydrolyzes free adenine bases from 7,8-dihydro-8-oxoguanine:adenine mismatched double-stranded DNA, leaving an apurinic site.</text>
        <dbReference type="EC" id="3.2.2.31"/>
    </reaction>
</comment>
<evidence type="ECO:0000256" key="10">
    <source>
        <dbReference type="ARBA" id="ARBA00023014"/>
    </source>
</evidence>
<sequence length="290" mass="30624">MTDFAPLRARLLEWFAAQGRDLPWRVGAPGQRDPYRTWVSEVLLQQTQVARGREYYARFLAAFPSVDDLAAAPGDAVLKAWEGCGYYARARNLHRAAQMVSAAGAFPDSYAGWLALPGIGPYTAAALASLTAGEARAVNDGNVRRVLARVCGERGATPAWVQAAADAFLNPQHPGAHNEALMDLGATICTPRTPRCLECPLRTGCAAYAAGQPTAYPAPKPRAAVKEQRAVALLIGNAEAAVLETRSGKLLGGLAGLPTCDVTAGQASAEAALQTLLDRYGLGARSRLGR</sequence>
<keyword evidence="7" id="KW-0227">DNA damage</keyword>
<dbReference type="CDD" id="cd00056">
    <property type="entry name" value="ENDO3c"/>
    <property type="match status" value="1"/>
</dbReference>
<evidence type="ECO:0000256" key="1">
    <source>
        <dbReference type="ARBA" id="ARBA00000843"/>
    </source>
</evidence>
<evidence type="ECO:0000256" key="5">
    <source>
        <dbReference type="ARBA" id="ARBA00022023"/>
    </source>
</evidence>
<evidence type="ECO:0000256" key="7">
    <source>
        <dbReference type="ARBA" id="ARBA00022763"/>
    </source>
</evidence>
<dbReference type="Pfam" id="PF00730">
    <property type="entry name" value="HhH-GPD"/>
    <property type="match status" value="1"/>
</dbReference>
<evidence type="ECO:0000259" key="13">
    <source>
        <dbReference type="SMART" id="SM00478"/>
    </source>
</evidence>
<accession>A0ABW1YF17</accession>
<proteinExistence type="inferred from homology"/>
<keyword evidence="8 14" id="KW-0378">Hydrolase</keyword>
<dbReference type="NCBIfam" id="TIGR01084">
    <property type="entry name" value="mutY"/>
    <property type="match status" value="1"/>
</dbReference>
<dbReference type="Proteomes" id="UP001596297">
    <property type="component" value="Unassembled WGS sequence"/>
</dbReference>
<dbReference type="SUPFAM" id="SSF48150">
    <property type="entry name" value="DNA-glycosylase"/>
    <property type="match status" value="1"/>
</dbReference>
<dbReference type="InterPro" id="IPR005760">
    <property type="entry name" value="A/G_AdeGlyc_MutY"/>
</dbReference>
<keyword evidence="9" id="KW-0408">Iron</keyword>
<dbReference type="RefSeq" id="WP_380083189.1">
    <property type="nucleotide sequence ID" value="NZ_JBHSWD010000001.1"/>
</dbReference>
<dbReference type="InterPro" id="IPR023170">
    <property type="entry name" value="HhH_base_excis_C"/>
</dbReference>
<evidence type="ECO:0000256" key="6">
    <source>
        <dbReference type="ARBA" id="ARBA00022723"/>
    </source>
</evidence>
<keyword evidence="6" id="KW-0479">Metal-binding</keyword>
<dbReference type="Gene3D" id="1.10.1670.10">
    <property type="entry name" value="Helix-hairpin-Helix base-excision DNA repair enzymes (C-terminal)"/>
    <property type="match status" value="1"/>
</dbReference>
<evidence type="ECO:0000256" key="4">
    <source>
        <dbReference type="ARBA" id="ARBA00012045"/>
    </source>
</evidence>